<reference evidence="2 3" key="1">
    <citation type="submission" date="2020-06" db="EMBL/GenBank/DDBJ databases">
        <title>Complete genome of Azosprillum oryzae KACC14407.</title>
        <authorList>
            <person name="Kim M."/>
            <person name="Park Y.-J."/>
            <person name="Shin J.-H."/>
        </authorList>
    </citation>
    <scope>NUCLEOTIDE SEQUENCE [LARGE SCALE GENOMIC DNA]</scope>
    <source>
        <strain evidence="2 3">KACC 14407</strain>
        <plasmid evidence="2 3">unnamed1</plasmid>
    </source>
</reference>
<dbReference type="GO" id="GO:0016758">
    <property type="term" value="F:hexosyltransferase activity"/>
    <property type="evidence" value="ECO:0007669"/>
    <property type="project" value="TreeGrafter"/>
</dbReference>
<dbReference type="SUPFAM" id="SSF53756">
    <property type="entry name" value="UDP-Glycosyltransferase/glycogen phosphorylase"/>
    <property type="match status" value="1"/>
</dbReference>
<keyword evidence="2" id="KW-0614">Plasmid</keyword>
<dbReference type="AlphaFoldDB" id="A0A6N1AD98"/>
<gene>
    <name evidence="2" type="ORF">HUE56_00675</name>
</gene>
<dbReference type="CDD" id="cd03801">
    <property type="entry name" value="GT4_PimA-like"/>
    <property type="match status" value="1"/>
</dbReference>
<dbReference type="RefSeq" id="WP_149200331.1">
    <property type="nucleotide sequence ID" value="NZ_BSOV01000070.1"/>
</dbReference>
<dbReference type="KEGG" id="aoz:HUE56_00675"/>
<keyword evidence="2" id="KW-0808">Transferase</keyword>
<feature type="domain" description="Glycosyl transferase family 1" evidence="1">
    <location>
        <begin position="201"/>
        <end position="359"/>
    </location>
</feature>
<dbReference type="EMBL" id="CP054615">
    <property type="protein sequence ID" value="QKS49058.1"/>
    <property type="molecule type" value="Genomic_DNA"/>
</dbReference>
<dbReference type="PANTHER" id="PTHR45947">
    <property type="entry name" value="SULFOQUINOVOSYL TRANSFERASE SQD2"/>
    <property type="match status" value="1"/>
</dbReference>
<name>A0A6N1AD98_9PROT</name>
<dbReference type="PANTHER" id="PTHR45947:SF3">
    <property type="entry name" value="SULFOQUINOVOSYL TRANSFERASE SQD2"/>
    <property type="match status" value="1"/>
</dbReference>
<organism evidence="2 3">
    <name type="scientific">Azospirillum oryzae</name>
    <dbReference type="NCBI Taxonomy" id="286727"/>
    <lineage>
        <taxon>Bacteria</taxon>
        <taxon>Pseudomonadati</taxon>
        <taxon>Pseudomonadota</taxon>
        <taxon>Alphaproteobacteria</taxon>
        <taxon>Rhodospirillales</taxon>
        <taxon>Azospirillaceae</taxon>
        <taxon>Azospirillum</taxon>
    </lineage>
</organism>
<dbReference type="InterPro" id="IPR001296">
    <property type="entry name" value="Glyco_trans_1"/>
</dbReference>
<protein>
    <submittedName>
        <fullName evidence="2">Glycosyltransferase family 4 protein</fullName>
    </submittedName>
</protein>
<geneLocation type="plasmid" evidence="2 3">
    <name>unnamed1</name>
</geneLocation>
<dbReference type="InterPro" id="IPR050194">
    <property type="entry name" value="Glycosyltransferase_grp1"/>
</dbReference>
<sequence>MKAVVSTIGRFHSVNQALQLQARGALAALFTGYPRFKLRDSGIDPDRLRNWPWLQAPYMALIRYPWFQSHLAGEWAWRAQSMHDRHVAANLPECDVAIVLSGMGLRTGRAIQKRGGRYVCDRGSSHIGFQDDLQREEYGLHGFVWKGIDPRVKAKELAEYERADAIAVPSSFVRDSFIARGVPADRLRLLPYGGDLSRFRPLGPKDGGFRILFVGQPGIRKGLPYLLRAVRRAGIAGAELVLAGLEQPETAVLLARESGVAATMAGVLRGDDLVREMARASVLVLPSVEDGFGMVMAEAMACGTPVIATTNTGAADLFTDGVEGFIVPIRDPDALADRLVRMAGDPALTAAMGNAARERVRSFGGWDDYGRRLHAVLEDLIRPGPPHPVIPGPVIPGPAPAGAMP</sequence>
<accession>A0A6N1AD98</accession>
<evidence type="ECO:0000313" key="2">
    <source>
        <dbReference type="EMBL" id="QKS49058.1"/>
    </source>
</evidence>
<dbReference type="OrthoDB" id="7856752at2"/>
<dbReference type="Proteomes" id="UP000509702">
    <property type="component" value="Plasmid unnamed1"/>
</dbReference>
<evidence type="ECO:0000259" key="1">
    <source>
        <dbReference type="Pfam" id="PF00534"/>
    </source>
</evidence>
<dbReference type="Gene3D" id="3.40.50.2000">
    <property type="entry name" value="Glycogen Phosphorylase B"/>
    <property type="match status" value="2"/>
</dbReference>
<proteinExistence type="predicted"/>
<evidence type="ECO:0000313" key="3">
    <source>
        <dbReference type="Proteomes" id="UP000509702"/>
    </source>
</evidence>
<dbReference type="Pfam" id="PF00534">
    <property type="entry name" value="Glycos_transf_1"/>
    <property type="match status" value="1"/>
</dbReference>
<keyword evidence="3" id="KW-1185">Reference proteome</keyword>